<accession>A0A8S1TBR6</accession>
<evidence type="ECO:0000313" key="2">
    <source>
        <dbReference type="Proteomes" id="UP000689195"/>
    </source>
</evidence>
<proteinExistence type="predicted"/>
<comment type="caution">
    <text evidence="1">The sequence shown here is derived from an EMBL/GenBank/DDBJ whole genome shotgun (WGS) entry which is preliminary data.</text>
</comment>
<sequence>MTCLTLRYCQDHFNENQESSIDDTYFDKVVDLLDDKDIKLAIWVFKYLISKPPYIIEMHLDL</sequence>
<evidence type="ECO:0000313" key="1">
    <source>
        <dbReference type="EMBL" id="CAD8148212.1"/>
    </source>
</evidence>
<name>A0A8S1TBR6_9CILI</name>
<dbReference type="Proteomes" id="UP000689195">
    <property type="component" value="Unassembled WGS sequence"/>
</dbReference>
<dbReference type="AlphaFoldDB" id="A0A8S1TBR6"/>
<gene>
    <name evidence="1" type="ORF">PPENT_87.1.T0170357</name>
</gene>
<organism evidence="1 2">
    <name type="scientific">Paramecium pentaurelia</name>
    <dbReference type="NCBI Taxonomy" id="43138"/>
    <lineage>
        <taxon>Eukaryota</taxon>
        <taxon>Sar</taxon>
        <taxon>Alveolata</taxon>
        <taxon>Ciliophora</taxon>
        <taxon>Intramacronucleata</taxon>
        <taxon>Oligohymenophorea</taxon>
        <taxon>Peniculida</taxon>
        <taxon>Parameciidae</taxon>
        <taxon>Paramecium</taxon>
    </lineage>
</organism>
<protein>
    <submittedName>
        <fullName evidence="1">Uncharacterized protein</fullName>
    </submittedName>
</protein>
<reference evidence="1" key="1">
    <citation type="submission" date="2021-01" db="EMBL/GenBank/DDBJ databases">
        <authorList>
            <consortium name="Genoscope - CEA"/>
            <person name="William W."/>
        </authorList>
    </citation>
    <scope>NUCLEOTIDE SEQUENCE</scope>
</reference>
<keyword evidence="2" id="KW-1185">Reference proteome</keyword>
<dbReference type="EMBL" id="CAJJDO010000017">
    <property type="protein sequence ID" value="CAD8148212.1"/>
    <property type="molecule type" value="Genomic_DNA"/>
</dbReference>